<organism evidence="1 2">
    <name type="scientific">Eretmocerus hayati</name>
    <dbReference type="NCBI Taxonomy" id="131215"/>
    <lineage>
        <taxon>Eukaryota</taxon>
        <taxon>Metazoa</taxon>
        <taxon>Ecdysozoa</taxon>
        <taxon>Arthropoda</taxon>
        <taxon>Hexapoda</taxon>
        <taxon>Insecta</taxon>
        <taxon>Pterygota</taxon>
        <taxon>Neoptera</taxon>
        <taxon>Endopterygota</taxon>
        <taxon>Hymenoptera</taxon>
        <taxon>Apocrita</taxon>
        <taxon>Proctotrupomorpha</taxon>
        <taxon>Chalcidoidea</taxon>
        <taxon>Aphelinidae</taxon>
        <taxon>Aphelininae</taxon>
        <taxon>Eretmocerus</taxon>
    </lineage>
</organism>
<name>A0ACC2P1U3_9HYME</name>
<accession>A0ACC2P1U3</accession>
<dbReference type="EMBL" id="CM056742">
    <property type="protein sequence ID" value="KAJ8676796.1"/>
    <property type="molecule type" value="Genomic_DNA"/>
</dbReference>
<reference evidence="1" key="1">
    <citation type="submission" date="2023-04" db="EMBL/GenBank/DDBJ databases">
        <title>A chromosome-level genome assembly of the parasitoid wasp Eretmocerus hayati.</title>
        <authorList>
            <person name="Zhong Y."/>
            <person name="Liu S."/>
            <person name="Liu Y."/>
        </authorList>
    </citation>
    <scope>NUCLEOTIDE SEQUENCE</scope>
    <source>
        <strain evidence="1">ZJU_SS_LIU_2023</strain>
    </source>
</reference>
<protein>
    <submittedName>
        <fullName evidence="1">Uncharacterized protein</fullName>
    </submittedName>
</protein>
<proteinExistence type="predicted"/>
<keyword evidence="2" id="KW-1185">Reference proteome</keyword>
<comment type="caution">
    <text evidence="1">The sequence shown here is derived from an EMBL/GenBank/DDBJ whole genome shotgun (WGS) entry which is preliminary data.</text>
</comment>
<dbReference type="Proteomes" id="UP001239111">
    <property type="component" value="Chromosome 2"/>
</dbReference>
<gene>
    <name evidence="1" type="ORF">QAD02_012583</name>
</gene>
<evidence type="ECO:0000313" key="2">
    <source>
        <dbReference type="Proteomes" id="UP001239111"/>
    </source>
</evidence>
<evidence type="ECO:0000313" key="1">
    <source>
        <dbReference type="EMBL" id="KAJ8676796.1"/>
    </source>
</evidence>
<sequence>MLQFKRLLTLSIHSLFSRLLCTFSGTSFRYQQPMRSEAAFIDEDTRYSLQGEDAQDKFGWIPYSGEDSQASAASNQSASTAQITTDFASTSLSFASPFSLNYITCLNGQTQESVVIGTATSPEIPALKEPDSRRQTFADLTSVFSHRKISEIQTSRFVSHPQYNSHVPSLVQDEVAESCYEAARSPTSPEGPLSVIQNSNHTSMNEQTIHNHAEDTAFADETANLIQNHDLDGEERVDDYTTDDSLAQHENPSTLGIDQNHLLHLIDPNKRNRRYIPKNKTRKRQCDNSTWIDVKAKKARVASEAGIGRKNRPIQPKSMDVDSCGPLCPMKCMHRLTLNARRRNFEAWYKLESTQLQWEALCNWIFWKNVETGTTTPPTSDSESSESDTGISKKGRRYRKLTYNRPDEDGKLVPVCQKMFLKTLDISYRRVKTALKKKRDSGPTGIIDGDKRGKHTLNRRNKIPESVKDTARRHIESFPTMESHYCREKSSKNYLDESIESLSMMYTLNVEEAKKNGIQKIVSEHIYQDIFNNEYNYEFFMPEKDRCEKCETYKFLSDEEKVKQKDNMRKHREEIKAARKLMNESDDLAKTGPSKVLSTPRAEISTFHYMSKICIWNFTIYEFGSNQGYCFVGNESIGNRGSNEIASYLIDYPREAKKKRKKSVHIYSDNCGGQKRNKNVFASEVRASVELKIDIRHRFLEVGHIQAPGDSVHAMIEEKARLGDIYSQAQWCHVMRNAKRENPLYIVTEKTQDEIYEFTSLASLFKWDDVKIPTIKEFAVKALQPGLAFCRYKDDEKVTKITKRDTSTGDILNCPIVRAYDSKLPLSEREENDIKSMMDKGIIVGENISWYNTLLRVPHIPRRRNA</sequence>